<evidence type="ECO:0000313" key="2">
    <source>
        <dbReference type="EMBL" id="KAG5959958.1"/>
    </source>
</evidence>
<dbReference type="Proteomes" id="UP000784919">
    <property type="component" value="Unassembled WGS sequence"/>
</dbReference>
<dbReference type="AlphaFoldDB" id="A0A9P7MLM1"/>
<sequence>MADAYAKMATAFGGSAGVRTDSVHDDRKGHPKISVWNTGGRRRQAAAVVTRRAVNHDATAAMRNVYQMLPPLMTTIQEQTGITLLEWQFGRMNASMQAVPL</sequence>
<name>A0A9P7MLM1_9HYPO</name>
<gene>
    <name evidence="2" type="ORF">E4U56_004699</name>
</gene>
<reference evidence="2" key="1">
    <citation type="journal article" date="2020" name="bioRxiv">
        <title>Whole genome comparisons of ergot fungi reveals the divergence and evolution of species within the genus Claviceps are the result of varying mechanisms driving genome evolution and host range expansion.</title>
        <authorList>
            <person name="Wyka S.A."/>
            <person name="Mondo S.J."/>
            <person name="Liu M."/>
            <person name="Dettman J."/>
            <person name="Nalam V."/>
            <person name="Broders K.D."/>
        </authorList>
    </citation>
    <scope>NUCLEOTIDE SEQUENCE</scope>
    <source>
        <strain evidence="2">CCC 1102</strain>
    </source>
</reference>
<organism evidence="2 3">
    <name type="scientific">Claviceps arundinis</name>
    <dbReference type="NCBI Taxonomy" id="1623583"/>
    <lineage>
        <taxon>Eukaryota</taxon>
        <taxon>Fungi</taxon>
        <taxon>Dikarya</taxon>
        <taxon>Ascomycota</taxon>
        <taxon>Pezizomycotina</taxon>
        <taxon>Sordariomycetes</taxon>
        <taxon>Hypocreomycetidae</taxon>
        <taxon>Hypocreales</taxon>
        <taxon>Clavicipitaceae</taxon>
        <taxon>Claviceps</taxon>
    </lineage>
</organism>
<proteinExistence type="predicted"/>
<dbReference type="EMBL" id="SRPS01000306">
    <property type="protein sequence ID" value="KAG5959958.1"/>
    <property type="molecule type" value="Genomic_DNA"/>
</dbReference>
<feature type="region of interest" description="Disordered" evidence="1">
    <location>
        <begin position="16"/>
        <end position="40"/>
    </location>
</feature>
<comment type="caution">
    <text evidence="2">The sequence shown here is derived from an EMBL/GenBank/DDBJ whole genome shotgun (WGS) entry which is preliminary data.</text>
</comment>
<dbReference type="OrthoDB" id="6080404at2759"/>
<evidence type="ECO:0000313" key="3">
    <source>
        <dbReference type="Proteomes" id="UP000784919"/>
    </source>
</evidence>
<accession>A0A9P7MLM1</accession>
<evidence type="ECO:0000256" key="1">
    <source>
        <dbReference type="SAM" id="MobiDB-lite"/>
    </source>
</evidence>
<protein>
    <submittedName>
        <fullName evidence="2">Uncharacterized protein</fullName>
    </submittedName>
</protein>